<feature type="compositionally biased region" description="Acidic residues" evidence="1">
    <location>
        <begin position="538"/>
        <end position="550"/>
    </location>
</feature>
<protein>
    <submittedName>
        <fullName evidence="3">Protein SKG3</fullName>
    </submittedName>
</protein>
<organism evidence="3 4">
    <name type="scientific">Smittium mucronatum</name>
    <dbReference type="NCBI Taxonomy" id="133383"/>
    <lineage>
        <taxon>Eukaryota</taxon>
        <taxon>Fungi</taxon>
        <taxon>Fungi incertae sedis</taxon>
        <taxon>Zoopagomycota</taxon>
        <taxon>Kickxellomycotina</taxon>
        <taxon>Harpellomycetes</taxon>
        <taxon>Harpellales</taxon>
        <taxon>Legeriomycetaceae</taxon>
        <taxon>Smittium</taxon>
    </lineage>
</organism>
<feature type="compositionally biased region" description="Polar residues" evidence="1">
    <location>
        <begin position="385"/>
        <end position="406"/>
    </location>
</feature>
<sequence length="1223" mass="137245">MMSQVSARCYIQGILLKKHDLLVDGKPAKPRKWTTHYAELIGTTLFLYEVSTLFAEKLCTVLEVSPTSKTTNPVAKNLSEISEIITLIKGGKAINSTMLSINITFASFIAMGNIRNRSNNIEVLTVGQERYYLAASSKIRMDTWVDAFHSAISDFTFYSELLTQRLLISKYNYFENDELACDQFQVLVRFDTEPQWIPCDLKCRSHFSKKYELVLLNFPTKSKSKNKAPSIACFSLISKAFVFPAKDDHPKPENTPQKSPNSSGIVEELYSATSHLRFSGLIEYARHVKSKFVKTIANNISLSFKSEREMAHAISIASKLFPLPVFSSLGRNAVTNTVPFSNMTLTRDPNQFQPQDNRDLNCAKTQRSSDPAANQQGLKSPPSAQPLNSLKSPTANSHPEITDSNAVKQPLSDALLSGLNENSTTKSGFKAFNIKGLFGMLKKSSSANNVFKEEPNQPSIDQLVPQSPESPQEPLNLSSMPSEIQPVASFKEYSTDIPELDEFDVQKMIDKSVENLTSALPSSSAGPRSMDLKQPETDILDSDSETESEEPLTRVFQSHVANSSKMGMNFSEKDQVAPQTGITNIKRNNSDDQILVSLEASNNLLYQTSEYVQNVYNPYTDNSIGAFVSPNEKRIDNMHPFSEYNQNIEYNQQMENNQRFGYAPNPEYMQNPEYGQFQEHGQHPFSYNGYGQQATMMQMNAQPYPINPNEYEMNNMNYNNQNIYNNSTSPGNQNAGFCNMQDLPIGHNGFVDGGMQNAQLFQDNYFSQQQLHETNNAPLLSLKTAASGPDKHKGLIGAIATREQLRIDQKYRDSSSLIKGRQMKKPVDETTQQNRMSKMGFSDFNQDNGDSWGVGGNPYETPVANTRKVRNSNSVFFSDPAQKQPGIMHPFSVNNTATIGRPRTLMLSGSIPNFNSATISNRNTMVNNIHAYQNPYRDYAGDYDDDDVPLASSDLLSPNTNRNSSIFFKQTLDNSNQMIHHPFGSTPMKQSYSHQAQTVSNRKSVMFMANGRDGTLPRHHGMTNFNNGQYNDMLVQPIIEPQFPKMHAQNHMPDNRGFGGRDEHFHPGTNFSAEGSKSRSNMTLNMNNQTKQQRGIMALDVQNQDDSNTFSVERTKPAEALSSTLKSNQDSFTKLEFEYNCQVSQQAALQFEQFLDNCLESKPYSNTSSHDVYQSYTNFCSRNGIKQDLRVSYDIFVKMLASTDYSIRDNHNGGCTIFNAVVV</sequence>
<accession>A0A1R0H4P7</accession>
<evidence type="ECO:0000313" key="3">
    <source>
        <dbReference type="EMBL" id="OLY84145.1"/>
    </source>
</evidence>
<comment type="caution">
    <text evidence="3">The sequence shown here is derived from an EMBL/GenBank/DDBJ whole genome shotgun (WGS) entry which is preliminary data.</text>
</comment>
<feature type="region of interest" description="Disordered" evidence="1">
    <location>
        <begin position="518"/>
        <end position="552"/>
    </location>
</feature>
<gene>
    <name evidence="3" type="ORF">AYI68_g1700</name>
</gene>
<name>A0A1R0H4P7_9FUNG</name>
<dbReference type="SMART" id="SM00233">
    <property type="entry name" value="PH"/>
    <property type="match status" value="1"/>
</dbReference>
<proteinExistence type="predicted"/>
<reference evidence="3 4" key="1">
    <citation type="journal article" date="2016" name="Mol. Biol. Evol.">
        <title>Genome-Wide Survey of Gut Fungi (Harpellales) Reveals the First Horizontally Transferred Ubiquitin Gene from a Mosquito Host.</title>
        <authorList>
            <person name="Wang Y."/>
            <person name="White M.M."/>
            <person name="Kvist S."/>
            <person name="Moncalvo J.M."/>
        </authorList>
    </citation>
    <scope>NUCLEOTIDE SEQUENCE [LARGE SCALE GENOMIC DNA]</scope>
    <source>
        <strain evidence="3 4">ALG-7-W6</strain>
    </source>
</reference>
<feature type="region of interest" description="Disordered" evidence="1">
    <location>
        <begin position="1061"/>
        <end position="1080"/>
    </location>
</feature>
<evidence type="ECO:0000259" key="2">
    <source>
        <dbReference type="PROSITE" id="PS50003"/>
    </source>
</evidence>
<feature type="compositionally biased region" description="Polar residues" evidence="1">
    <location>
        <begin position="456"/>
        <end position="479"/>
    </location>
</feature>
<dbReference type="PROSITE" id="PS50003">
    <property type="entry name" value="PH_DOMAIN"/>
    <property type="match status" value="1"/>
</dbReference>
<evidence type="ECO:0000313" key="4">
    <source>
        <dbReference type="Proteomes" id="UP000187455"/>
    </source>
</evidence>
<dbReference type="OrthoDB" id="5563754at2759"/>
<feature type="region of interest" description="Disordered" evidence="1">
    <location>
        <begin position="450"/>
        <end position="479"/>
    </location>
</feature>
<dbReference type="Gene3D" id="2.30.29.30">
    <property type="entry name" value="Pleckstrin-homology domain (PH domain)/Phosphotyrosine-binding domain (PTB)"/>
    <property type="match status" value="1"/>
</dbReference>
<dbReference type="InterPro" id="IPR001849">
    <property type="entry name" value="PH_domain"/>
</dbReference>
<feature type="domain" description="PH" evidence="2">
    <location>
        <begin position="8"/>
        <end position="153"/>
    </location>
</feature>
<feature type="region of interest" description="Disordered" evidence="1">
    <location>
        <begin position="812"/>
        <end position="832"/>
    </location>
</feature>
<dbReference type="SUPFAM" id="SSF50729">
    <property type="entry name" value="PH domain-like"/>
    <property type="match status" value="1"/>
</dbReference>
<feature type="region of interest" description="Disordered" evidence="1">
    <location>
        <begin position="341"/>
        <end position="406"/>
    </location>
</feature>
<feature type="compositionally biased region" description="Polar residues" evidence="1">
    <location>
        <begin position="1069"/>
        <end position="1080"/>
    </location>
</feature>
<dbReference type="Proteomes" id="UP000187455">
    <property type="component" value="Unassembled WGS sequence"/>
</dbReference>
<dbReference type="EMBL" id="LSSL01000602">
    <property type="protein sequence ID" value="OLY84145.1"/>
    <property type="molecule type" value="Genomic_DNA"/>
</dbReference>
<feature type="compositionally biased region" description="Polar residues" evidence="1">
    <location>
        <begin position="363"/>
        <end position="378"/>
    </location>
</feature>
<dbReference type="STRING" id="133383.A0A1R0H4P7"/>
<evidence type="ECO:0000256" key="1">
    <source>
        <dbReference type="SAM" id="MobiDB-lite"/>
    </source>
</evidence>
<dbReference type="AlphaFoldDB" id="A0A1R0H4P7"/>
<keyword evidence="4" id="KW-1185">Reference proteome</keyword>
<dbReference type="InterPro" id="IPR011993">
    <property type="entry name" value="PH-like_dom_sf"/>
</dbReference>
<feature type="compositionally biased region" description="Polar residues" evidence="1">
    <location>
        <begin position="341"/>
        <end position="355"/>
    </location>
</feature>